<dbReference type="AlphaFoldDB" id="A0A2P6NG59"/>
<evidence type="ECO:0000256" key="1">
    <source>
        <dbReference type="SAM" id="Coils"/>
    </source>
</evidence>
<keyword evidence="2" id="KW-0812">Transmembrane</keyword>
<keyword evidence="4" id="KW-1185">Reference proteome</keyword>
<keyword evidence="2" id="KW-0472">Membrane</keyword>
<sequence length="448" mass="51211">MSNLLRRNASAVVDESEGSLDELKSRREQLLHLIEKEEEEKSRIQGEIKRLQGRVTRLDESLQSRYSARDEYDKTIKESEVAFLKILESSQTLLQVLKKETMNLDKKNQKEGHVTTESSNLVSFEKNFSYLSCAMDEPTLLSSSWRIYSRLLSSPVVDCSEIGVCTNGGQCSRGICFCPFNWTETDQSSVSYFACAVSTWWYTPTIPKVLSIMYITLCIDRLVWLSFDPHVLKGNLIFSILENVLGGISWWARVHRSATWGTKKHKSNLPGMFLTLYASSLSADIICRVLWRYYPPYSNAYFTVLAVYFIFEMAFVAGAMRLTIFYGMRLRYNLLQLCGSHADVTSRLNRINHLMMGSVSLSLFILLCMVGNIVLPYAFPSLTTSRTQFYLAGQFVYRAFEVACTLLMVYELRSSELGSKKLSDHLSLNRDSFYDRDSNVGLLTSDRE</sequence>
<evidence type="ECO:0000256" key="2">
    <source>
        <dbReference type="SAM" id="Phobius"/>
    </source>
</evidence>
<keyword evidence="2" id="KW-1133">Transmembrane helix</keyword>
<dbReference type="GO" id="GO:0036064">
    <property type="term" value="C:ciliary basal body"/>
    <property type="evidence" value="ECO:0007669"/>
    <property type="project" value="TreeGrafter"/>
</dbReference>
<evidence type="ECO:0000313" key="4">
    <source>
        <dbReference type="Proteomes" id="UP000241769"/>
    </source>
</evidence>
<keyword evidence="3" id="KW-0282">Flagellum</keyword>
<organism evidence="3 4">
    <name type="scientific">Planoprotostelium fungivorum</name>
    <dbReference type="NCBI Taxonomy" id="1890364"/>
    <lineage>
        <taxon>Eukaryota</taxon>
        <taxon>Amoebozoa</taxon>
        <taxon>Evosea</taxon>
        <taxon>Variosea</taxon>
        <taxon>Cavosteliida</taxon>
        <taxon>Cavosteliaceae</taxon>
        <taxon>Planoprotostelium</taxon>
    </lineage>
</organism>
<feature type="transmembrane region" description="Helical" evidence="2">
    <location>
        <begin position="300"/>
        <end position="324"/>
    </location>
</feature>
<evidence type="ECO:0000313" key="3">
    <source>
        <dbReference type="EMBL" id="PRP82946.1"/>
    </source>
</evidence>
<name>A0A2P6NG59_9EUKA</name>
<feature type="transmembrane region" description="Helical" evidence="2">
    <location>
        <begin position="354"/>
        <end position="375"/>
    </location>
</feature>
<gene>
    <name evidence="3" type="ORF">PROFUN_06723</name>
</gene>
<feature type="coiled-coil region" evidence="1">
    <location>
        <begin position="13"/>
        <end position="54"/>
    </location>
</feature>
<dbReference type="EMBL" id="MDYQ01000093">
    <property type="protein sequence ID" value="PRP82946.1"/>
    <property type="molecule type" value="Genomic_DNA"/>
</dbReference>
<keyword evidence="3" id="KW-0969">Cilium</keyword>
<dbReference type="PANTHER" id="PTHR28661">
    <property type="entry name" value="SJOEGREN SYNDROME NUCLEAR AUTOANTIGEN 1"/>
    <property type="match status" value="1"/>
</dbReference>
<dbReference type="InterPro" id="IPR033362">
    <property type="entry name" value="SSNA1_fam"/>
</dbReference>
<keyword evidence="3" id="KW-0966">Cell projection</keyword>
<protein>
    <submittedName>
        <fullName evidence="3">Putative 13 kDa deflagellation-inducible protein</fullName>
    </submittedName>
</protein>
<comment type="caution">
    <text evidence="3">The sequence shown here is derived from an EMBL/GenBank/DDBJ whole genome shotgun (WGS) entry which is preliminary data.</text>
</comment>
<keyword evidence="1" id="KW-0175">Coiled coil</keyword>
<proteinExistence type="predicted"/>
<dbReference type="InParanoid" id="A0A2P6NG59"/>
<dbReference type="PANTHER" id="PTHR28661:SF1">
    <property type="entry name" value="MICROTUBULE NUCLEATION FACTOR SSNA1"/>
    <property type="match status" value="1"/>
</dbReference>
<dbReference type="Proteomes" id="UP000241769">
    <property type="component" value="Unassembled WGS sequence"/>
</dbReference>
<accession>A0A2P6NG59</accession>
<dbReference type="STRING" id="1890364.A0A2P6NG59"/>
<dbReference type="OrthoDB" id="295355at2759"/>
<reference evidence="3 4" key="1">
    <citation type="journal article" date="2018" name="Genome Biol. Evol.">
        <title>Multiple Roots of Fruiting Body Formation in Amoebozoa.</title>
        <authorList>
            <person name="Hillmann F."/>
            <person name="Forbes G."/>
            <person name="Novohradska S."/>
            <person name="Ferling I."/>
            <person name="Riege K."/>
            <person name="Groth M."/>
            <person name="Westermann M."/>
            <person name="Marz M."/>
            <person name="Spaller T."/>
            <person name="Winckler T."/>
            <person name="Schaap P."/>
            <person name="Glockner G."/>
        </authorList>
    </citation>
    <scope>NUCLEOTIDE SEQUENCE [LARGE SCALE GENOMIC DNA]</scope>
    <source>
        <strain evidence="3 4">Jena</strain>
    </source>
</reference>